<dbReference type="PANTHER" id="PTHR43540">
    <property type="entry name" value="PEROXYUREIDOACRYLATE/UREIDOACRYLATE AMIDOHYDROLASE-RELATED"/>
    <property type="match status" value="1"/>
</dbReference>
<sequence length="188" mass="20307">MMKLNTATTALVLIDLQEGILPFAGGPHTADQVVTRAATLAEKFRAVNAPVILVRVGWSKDFAEAPKQAVDAENPGAALPDNWWVYPAALGVQPGDIEVTKRQWGAFYGTDLEMQLRRRGINTIVLAGISTNIGVESTARNAWELGFNLVIAEDVCSAGSTEQHQGSLNWIFPRIAQVRQSAEIIAAL</sequence>
<dbReference type="InterPro" id="IPR050272">
    <property type="entry name" value="Isochorismatase-like_hydrls"/>
</dbReference>
<comment type="caution">
    <text evidence="4">The sequence shown here is derived from an EMBL/GenBank/DDBJ whole genome shotgun (WGS) entry which is preliminary data.</text>
</comment>
<protein>
    <submittedName>
        <fullName evidence="4">Hydrolase</fullName>
    </submittedName>
</protein>
<dbReference type="GO" id="GO:0016787">
    <property type="term" value="F:hydrolase activity"/>
    <property type="evidence" value="ECO:0007669"/>
    <property type="project" value="UniProtKB-KW"/>
</dbReference>
<evidence type="ECO:0000256" key="2">
    <source>
        <dbReference type="ARBA" id="ARBA00022801"/>
    </source>
</evidence>
<feature type="domain" description="Isochorismatase-like" evidence="3">
    <location>
        <begin position="9"/>
        <end position="182"/>
    </location>
</feature>
<dbReference type="InterPro" id="IPR036380">
    <property type="entry name" value="Isochorismatase-like_sf"/>
</dbReference>
<dbReference type="CDD" id="cd00431">
    <property type="entry name" value="cysteine_hydrolases"/>
    <property type="match status" value="1"/>
</dbReference>
<name>A0A9J6PZ24_9GAMM</name>
<evidence type="ECO:0000313" key="4">
    <source>
        <dbReference type="EMBL" id="MCU5779247.1"/>
    </source>
</evidence>
<dbReference type="FunFam" id="3.40.50.850:FF:000005">
    <property type="entry name" value="Isochorismatase hydrolase"/>
    <property type="match status" value="1"/>
</dbReference>
<dbReference type="NCBIfam" id="NF008517">
    <property type="entry name" value="PRK11440.1"/>
    <property type="match status" value="1"/>
</dbReference>
<evidence type="ECO:0000259" key="3">
    <source>
        <dbReference type="Pfam" id="PF00857"/>
    </source>
</evidence>
<dbReference type="RefSeq" id="WP_267145133.1">
    <property type="nucleotide sequence ID" value="NZ_JAODIL010000082.1"/>
</dbReference>
<dbReference type="InterPro" id="IPR000868">
    <property type="entry name" value="Isochorismatase-like_dom"/>
</dbReference>
<proteinExistence type="inferred from homology"/>
<dbReference type="Pfam" id="PF00857">
    <property type="entry name" value="Isochorismatase"/>
    <property type="match status" value="1"/>
</dbReference>
<dbReference type="AlphaFoldDB" id="A0A9J6PZ24"/>
<accession>A0A9J6PZ24</accession>
<evidence type="ECO:0000256" key="1">
    <source>
        <dbReference type="ARBA" id="ARBA00006336"/>
    </source>
</evidence>
<reference evidence="4" key="1">
    <citation type="submission" date="2022-09" db="EMBL/GenBank/DDBJ databases">
        <title>Winslowiella arboricola sp. nov., isolated from bleeding cankers on broadleaf hosts.</title>
        <authorList>
            <person name="Brady C."/>
            <person name="Kaur S."/>
            <person name="Crampton B."/>
            <person name="Maddock D."/>
            <person name="Arnold D."/>
            <person name="Denman S."/>
        </authorList>
    </citation>
    <scope>NUCLEOTIDE SEQUENCE</scope>
    <source>
        <strain evidence="4">BAC 15a-03b</strain>
    </source>
</reference>
<dbReference type="EMBL" id="JAODIM010000042">
    <property type="protein sequence ID" value="MCU5779247.1"/>
    <property type="molecule type" value="Genomic_DNA"/>
</dbReference>
<keyword evidence="5" id="KW-1185">Reference proteome</keyword>
<gene>
    <name evidence="4" type="ORF">N5923_17325</name>
</gene>
<keyword evidence="2 4" id="KW-0378">Hydrolase</keyword>
<dbReference type="PANTHER" id="PTHR43540:SF7">
    <property type="entry name" value="ISOCHORISMATASE FAMILY PROTEIN YECD"/>
    <property type="match status" value="1"/>
</dbReference>
<comment type="similarity">
    <text evidence="1">Belongs to the isochorismatase family.</text>
</comment>
<evidence type="ECO:0000313" key="5">
    <source>
        <dbReference type="Proteomes" id="UP001064262"/>
    </source>
</evidence>
<organism evidence="4 5">
    <name type="scientific">Winslowiella arboricola</name>
    <dbReference type="NCBI Taxonomy" id="2978220"/>
    <lineage>
        <taxon>Bacteria</taxon>
        <taxon>Pseudomonadati</taxon>
        <taxon>Pseudomonadota</taxon>
        <taxon>Gammaproteobacteria</taxon>
        <taxon>Enterobacterales</taxon>
        <taxon>Erwiniaceae</taxon>
        <taxon>Winslowiella</taxon>
    </lineage>
</organism>
<dbReference type="Proteomes" id="UP001064262">
    <property type="component" value="Unassembled WGS sequence"/>
</dbReference>
<dbReference type="SUPFAM" id="SSF52499">
    <property type="entry name" value="Isochorismatase-like hydrolases"/>
    <property type="match status" value="1"/>
</dbReference>
<dbReference type="Gene3D" id="3.40.50.850">
    <property type="entry name" value="Isochorismatase-like"/>
    <property type="match status" value="1"/>
</dbReference>